<dbReference type="Pfam" id="PF02770">
    <property type="entry name" value="Acyl-CoA_dh_M"/>
    <property type="match status" value="1"/>
</dbReference>
<feature type="domain" description="Acyl-CoA dehydrogenase/oxidase C-terminal" evidence="6">
    <location>
        <begin position="571"/>
        <end position="708"/>
    </location>
</feature>
<evidence type="ECO:0000259" key="6">
    <source>
        <dbReference type="Pfam" id="PF00441"/>
    </source>
</evidence>
<keyword evidence="3" id="KW-0285">Flavoprotein</keyword>
<feature type="domain" description="Acyl-CoA dehydrogenase/oxidase N-terminal" evidence="8">
    <location>
        <begin position="390"/>
        <end position="461"/>
    </location>
</feature>
<dbReference type="PANTHER" id="PTHR43292:SF4">
    <property type="entry name" value="ACYL-COA DEHYDROGENASE FADE34"/>
    <property type="match status" value="1"/>
</dbReference>
<dbReference type="Gene3D" id="2.40.110.10">
    <property type="entry name" value="Butyryl-CoA Dehydrogenase, subunit A, domain 2"/>
    <property type="match status" value="2"/>
</dbReference>
<gene>
    <name evidence="9" type="ORF">SAMN05660991_03820</name>
</gene>
<comment type="cofactor">
    <cofactor evidence="1">
        <name>FAD</name>
        <dbReference type="ChEBI" id="CHEBI:57692"/>
    </cofactor>
</comment>
<keyword evidence="5" id="KW-0560">Oxidoreductase</keyword>
<evidence type="ECO:0000256" key="2">
    <source>
        <dbReference type="ARBA" id="ARBA00009347"/>
    </source>
</evidence>
<comment type="similarity">
    <text evidence="2">Belongs to the acyl-CoA dehydrogenase family.</text>
</comment>
<dbReference type="RefSeq" id="WP_091947297.1">
    <property type="nucleotide sequence ID" value="NZ_FOEE01000014.1"/>
</dbReference>
<dbReference type="OrthoDB" id="3964153at2"/>
<proteinExistence type="inferred from homology"/>
<evidence type="ECO:0000256" key="1">
    <source>
        <dbReference type="ARBA" id="ARBA00001974"/>
    </source>
</evidence>
<dbReference type="InterPro" id="IPR046373">
    <property type="entry name" value="Acyl-CoA_Oxase/DH_mid-dom_sf"/>
</dbReference>
<evidence type="ECO:0000259" key="7">
    <source>
        <dbReference type="Pfam" id="PF02770"/>
    </source>
</evidence>
<dbReference type="GO" id="GO:0005886">
    <property type="term" value="C:plasma membrane"/>
    <property type="evidence" value="ECO:0007669"/>
    <property type="project" value="TreeGrafter"/>
</dbReference>
<dbReference type="Pfam" id="PF02771">
    <property type="entry name" value="Acyl-CoA_dh_N"/>
    <property type="match status" value="1"/>
</dbReference>
<evidence type="ECO:0000313" key="9">
    <source>
        <dbReference type="EMBL" id="SEP19477.1"/>
    </source>
</evidence>
<name>A0A1H8VW65_9ACTN</name>
<dbReference type="InterPro" id="IPR009075">
    <property type="entry name" value="AcylCo_DH/oxidase_C"/>
</dbReference>
<protein>
    <submittedName>
        <fullName evidence="9">Acyl-CoA dehydrogenase</fullName>
    </submittedName>
</protein>
<evidence type="ECO:0000256" key="5">
    <source>
        <dbReference type="ARBA" id="ARBA00023002"/>
    </source>
</evidence>
<dbReference type="InterPro" id="IPR006091">
    <property type="entry name" value="Acyl-CoA_Oxase/DH_mid-dom"/>
</dbReference>
<keyword evidence="10" id="KW-1185">Reference proteome</keyword>
<evidence type="ECO:0000256" key="3">
    <source>
        <dbReference type="ARBA" id="ARBA00022630"/>
    </source>
</evidence>
<reference evidence="10" key="1">
    <citation type="submission" date="2016-10" db="EMBL/GenBank/DDBJ databases">
        <authorList>
            <person name="Varghese N."/>
            <person name="Submissions S."/>
        </authorList>
    </citation>
    <scope>NUCLEOTIDE SEQUENCE [LARGE SCALE GENOMIC DNA]</scope>
    <source>
        <strain evidence="10">DSM 45413</strain>
    </source>
</reference>
<dbReference type="SUPFAM" id="SSF47203">
    <property type="entry name" value="Acyl-CoA dehydrogenase C-terminal domain-like"/>
    <property type="match status" value="2"/>
</dbReference>
<dbReference type="EMBL" id="FOEE01000014">
    <property type="protein sequence ID" value="SEP19477.1"/>
    <property type="molecule type" value="Genomic_DNA"/>
</dbReference>
<keyword evidence="4" id="KW-0274">FAD</keyword>
<dbReference type="InterPro" id="IPR037069">
    <property type="entry name" value="AcylCoA_DH/ox_N_sf"/>
</dbReference>
<dbReference type="SUPFAM" id="SSF56645">
    <property type="entry name" value="Acyl-CoA dehydrogenase NM domain-like"/>
    <property type="match status" value="2"/>
</dbReference>
<evidence type="ECO:0000313" key="10">
    <source>
        <dbReference type="Proteomes" id="UP000198960"/>
    </source>
</evidence>
<feature type="domain" description="Acyl-CoA oxidase/dehydrogenase middle" evidence="7">
    <location>
        <begin position="465"/>
        <end position="559"/>
    </location>
</feature>
<evidence type="ECO:0000256" key="4">
    <source>
        <dbReference type="ARBA" id="ARBA00022827"/>
    </source>
</evidence>
<dbReference type="Proteomes" id="UP000198960">
    <property type="component" value="Unassembled WGS sequence"/>
</dbReference>
<dbReference type="AlphaFoldDB" id="A0A1H8VW65"/>
<dbReference type="Gene3D" id="1.20.140.10">
    <property type="entry name" value="Butyryl-CoA Dehydrogenase, subunit A, domain 3"/>
    <property type="match status" value="2"/>
</dbReference>
<sequence>MGIAVTGDETAFAEAVAAFAARHAPAERIRAVVNGTPGDVVAGLWVRLVDQGFLELYLPEPDGAGATLVDVAVLVEQAGRRLLPGPLLPTLLAGFVVHRAADGDAEARAALPTSAPAAAALSPTGLVARRTADGWTVDGRTGPVLGAPGAEHLLLAAAGDGEDVWFVVPAAEVTVHAEPGLDGTRALGTVECSGLAVQAGLRVPVSTAQVRAVAATLFAAEAAGIARWCEETGTAYAKIREQFGRPIGAFQAVKHKCARTFVAGELMAAAAWDAATAFGQGDDQFGHAAAVAATQCLQRAVDLCLDTVTLLGAIGNTWEHDAHLYWRRAMTLRALFGPTARTAGEVARSARSVHRSRSLELGAEPAGLRERVAAVLQGVVAAPAGQRQALLAEAGLVAPQYPAPHGLDAGPVEQIVIAQEFQRAGLPQPSMVIGEWALPTIIVHGDDAQRERFVRPSLRGEITWCQLFSEPGAGSDLASLRMRADRVDGGWRLAGQKIWSSNAHTADWGICLARTDPAAAKHHGITYFLVDMRSPGLTVRQIREANGRAEFNETFFDDVFVPDACVIGDPGEGWRLARTTLGNERLSIGGGHGSRRLPVDIAAAYGAAGPDLEQRAGELTADYDSLDAMGQRILVRSLDALEPGPEGAVLKLLHSQLAPRVAEFELACAGDAGALDGGAATALLSAPRVLIGGGTVEMQLNMIGERILGLPRS</sequence>
<organism evidence="9 10">
    <name type="scientific">Trujillonella endophytica</name>
    <dbReference type="NCBI Taxonomy" id="673521"/>
    <lineage>
        <taxon>Bacteria</taxon>
        <taxon>Bacillati</taxon>
        <taxon>Actinomycetota</taxon>
        <taxon>Actinomycetes</taxon>
        <taxon>Geodermatophilales</taxon>
        <taxon>Geodermatophilaceae</taxon>
        <taxon>Trujillonella</taxon>
    </lineage>
</organism>
<evidence type="ECO:0000259" key="8">
    <source>
        <dbReference type="Pfam" id="PF02771"/>
    </source>
</evidence>
<feature type="domain" description="Acyl-CoA dehydrogenase/oxidase C-terminal" evidence="6">
    <location>
        <begin position="216"/>
        <end position="349"/>
    </location>
</feature>
<dbReference type="STRING" id="673521.SAMN05660991_03820"/>
<dbReference type="InterPro" id="IPR036250">
    <property type="entry name" value="AcylCo_DH-like_C"/>
</dbReference>
<dbReference type="Gene3D" id="1.10.540.10">
    <property type="entry name" value="Acyl-CoA dehydrogenase/oxidase, N-terminal domain"/>
    <property type="match status" value="2"/>
</dbReference>
<dbReference type="InterPro" id="IPR052161">
    <property type="entry name" value="Mycobact_Acyl-CoA_DH"/>
</dbReference>
<dbReference type="Pfam" id="PF00441">
    <property type="entry name" value="Acyl-CoA_dh_1"/>
    <property type="match status" value="2"/>
</dbReference>
<dbReference type="FunFam" id="2.40.110.10:FF:000011">
    <property type="entry name" value="Acyl-CoA dehydrogenase FadE34"/>
    <property type="match status" value="1"/>
</dbReference>
<dbReference type="GO" id="GO:0050660">
    <property type="term" value="F:flavin adenine dinucleotide binding"/>
    <property type="evidence" value="ECO:0007669"/>
    <property type="project" value="InterPro"/>
</dbReference>
<dbReference type="PANTHER" id="PTHR43292">
    <property type="entry name" value="ACYL-COA DEHYDROGENASE"/>
    <property type="match status" value="1"/>
</dbReference>
<dbReference type="GO" id="GO:0016627">
    <property type="term" value="F:oxidoreductase activity, acting on the CH-CH group of donors"/>
    <property type="evidence" value="ECO:0007669"/>
    <property type="project" value="InterPro"/>
</dbReference>
<dbReference type="InterPro" id="IPR013786">
    <property type="entry name" value="AcylCoA_DH/ox_N"/>
</dbReference>
<dbReference type="InterPro" id="IPR009100">
    <property type="entry name" value="AcylCoA_DH/oxidase_NM_dom_sf"/>
</dbReference>
<accession>A0A1H8VW65</accession>